<evidence type="ECO:0000259" key="2">
    <source>
        <dbReference type="Pfam" id="PF13579"/>
    </source>
</evidence>
<protein>
    <submittedName>
        <fullName evidence="3">Glycosyltransferase</fullName>
    </submittedName>
</protein>
<dbReference type="Pfam" id="PF13692">
    <property type="entry name" value="Glyco_trans_1_4"/>
    <property type="match status" value="1"/>
</dbReference>
<dbReference type="Gene3D" id="3.40.50.2000">
    <property type="entry name" value="Glycogen Phosphorylase B"/>
    <property type="match status" value="2"/>
</dbReference>
<dbReference type="GO" id="GO:0016757">
    <property type="term" value="F:glycosyltransferase activity"/>
    <property type="evidence" value="ECO:0007669"/>
    <property type="project" value="TreeGrafter"/>
</dbReference>
<keyword evidence="4" id="KW-1185">Reference proteome</keyword>
<comment type="caution">
    <text evidence="3">The sequence shown here is derived from an EMBL/GenBank/DDBJ whole genome shotgun (WGS) entry which is preliminary data.</text>
</comment>
<dbReference type="EMBL" id="QKKZ01000002">
    <property type="protein sequence ID" value="KAB7514666.1"/>
    <property type="molecule type" value="Genomic_DNA"/>
</dbReference>
<dbReference type="PANTHER" id="PTHR46401">
    <property type="entry name" value="GLYCOSYLTRANSFERASE WBBK-RELATED"/>
    <property type="match status" value="1"/>
</dbReference>
<accession>A0A5N5U7P3</accession>
<evidence type="ECO:0000313" key="4">
    <source>
        <dbReference type="Proteomes" id="UP000326865"/>
    </source>
</evidence>
<dbReference type="Pfam" id="PF13579">
    <property type="entry name" value="Glyco_trans_4_4"/>
    <property type="match status" value="1"/>
</dbReference>
<dbReference type="AlphaFoldDB" id="A0A5N5U7P3"/>
<dbReference type="RefSeq" id="WP_152133916.1">
    <property type="nucleotide sequence ID" value="NZ_QKKZ01000002.1"/>
</dbReference>
<reference evidence="3 4" key="1">
    <citation type="submission" date="2019-10" db="EMBL/GenBank/DDBJ databases">
        <title>Unraveling microbial dark matter from salterns through culturing: the case of the genus Halosegnis.</title>
        <authorList>
            <person name="Duran-Viseras A."/>
            <person name="Andrei A.-S."/>
            <person name="Vera-Gargallo B."/>
            <person name="Ghai R."/>
            <person name="Sanchez-Porro C."/>
            <person name="Ventosa A."/>
        </authorList>
    </citation>
    <scope>NUCLEOTIDE SEQUENCE [LARGE SCALE GENOMIC DNA]</scope>
    <source>
        <strain evidence="3 4">F18-79</strain>
    </source>
</reference>
<evidence type="ECO:0000256" key="1">
    <source>
        <dbReference type="ARBA" id="ARBA00022679"/>
    </source>
</evidence>
<dbReference type="Proteomes" id="UP000326865">
    <property type="component" value="Unassembled WGS sequence"/>
</dbReference>
<evidence type="ECO:0000313" key="3">
    <source>
        <dbReference type="EMBL" id="KAB7514666.1"/>
    </source>
</evidence>
<proteinExistence type="predicted"/>
<name>A0A5N5U7P3_9EURY</name>
<sequence>MESRQILLIGFEYPPDTGVGSVRISKFSKYLPQEWDIHVLTKPANANIRSGRDNVTVHQVPPIWSTAPKTFDQIRWAPKLVTAVQSLHKQYSFDCIWQTANPFLPLIAVPIYKRFTGTKIIVDLRDSWTLHPYSKLTTIFGRLYDKISEVMEPRVLQAADAVTVATDGMNRAYSDSYPQMGAKFHTVNNGYDRDDFPQVEADSTDGFDIVYAGKFSNFRDIEPFIRALSEVQSQHDVSFIHVGNPEKSVESIVNRYGLDQSYRCTGYVGRETVAQVIHKSDLGLAISGGSPQEMTTKIFDYMACETPILGCGPEGSMTDAISEFEYGYTVPNETDRIKSTLLKIIKQHPESLGTGPYQKYTREESAQTLARIIEETIG</sequence>
<feature type="domain" description="Glycosyltransferase subfamily 4-like N-terminal" evidence="2">
    <location>
        <begin position="33"/>
        <end position="177"/>
    </location>
</feature>
<gene>
    <name evidence="3" type="ORF">DM867_05995</name>
</gene>
<dbReference type="InterPro" id="IPR028098">
    <property type="entry name" value="Glyco_trans_4-like_N"/>
</dbReference>
<dbReference type="PANTHER" id="PTHR46401:SF2">
    <property type="entry name" value="GLYCOSYLTRANSFERASE WBBK-RELATED"/>
    <property type="match status" value="1"/>
</dbReference>
<keyword evidence="1 3" id="KW-0808">Transferase</keyword>
<dbReference type="SUPFAM" id="SSF53756">
    <property type="entry name" value="UDP-Glycosyltransferase/glycogen phosphorylase"/>
    <property type="match status" value="1"/>
</dbReference>
<organism evidence="3 4">
    <name type="scientific">Halosegnis rubeus</name>
    <dbReference type="NCBI Taxonomy" id="2212850"/>
    <lineage>
        <taxon>Archaea</taxon>
        <taxon>Methanobacteriati</taxon>
        <taxon>Methanobacteriota</taxon>
        <taxon>Stenosarchaea group</taxon>
        <taxon>Halobacteria</taxon>
        <taxon>Halobacteriales</taxon>
        <taxon>Natronomonadaceae</taxon>
        <taxon>Halosegnis</taxon>
    </lineage>
</organism>